<proteinExistence type="predicted"/>
<dbReference type="PROSITE" id="PS00134">
    <property type="entry name" value="TRYPSIN_HIS"/>
    <property type="match status" value="1"/>
</dbReference>
<dbReference type="GO" id="GO:0004252">
    <property type="term" value="F:serine-type endopeptidase activity"/>
    <property type="evidence" value="ECO:0007669"/>
    <property type="project" value="InterPro"/>
</dbReference>
<dbReference type="PROSITE" id="PS50240">
    <property type="entry name" value="TRYPSIN_DOM"/>
    <property type="match status" value="1"/>
</dbReference>
<dbReference type="EMBL" id="JABXBU010000011">
    <property type="protein sequence ID" value="KAF8790901.1"/>
    <property type="molecule type" value="Genomic_DNA"/>
</dbReference>
<evidence type="ECO:0000313" key="4">
    <source>
        <dbReference type="EMBL" id="KAF8790901.1"/>
    </source>
</evidence>
<name>A0A8T0FIT3_ARGBR</name>
<dbReference type="InterPro" id="IPR001314">
    <property type="entry name" value="Peptidase_S1A"/>
</dbReference>
<dbReference type="InterPro" id="IPR001254">
    <property type="entry name" value="Trypsin_dom"/>
</dbReference>
<dbReference type="CDD" id="cd00190">
    <property type="entry name" value="Tryp_SPc"/>
    <property type="match status" value="1"/>
</dbReference>
<evidence type="ECO:0000256" key="2">
    <source>
        <dbReference type="RuleBase" id="RU363034"/>
    </source>
</evidence>
<dbReference type="Proteomes" id="UP000807504">
    <property type="component" value="Unassembled WGS sequence"/>
</dbReference>
<evidence type="ECO:0000256" key="1">
    <source>
        <dbReference type="ARBA" id="ARBA00023157"/>
    </source>
</evidence>
<sequence length="404" mass="45056">MATKIKNTCCRTSRCLDEKSRNQFTRRDGTMDDLGKHACCLGEDSLMEAKELLFNSLPKLTEQIRHRAAVADEKLSRFRPSSVFRNFLKPRKVNLFSGCPANTQCSFILSCWWTRDSVGTSCGPFFFCCGSQDSRDDHHINQLYYGPVRNDPMCGRSSTSTSRIVGGEDAAFGQFPWLAFIQVGGSRCGGALVAWRHVVTAGHCVAKTQHNPGNIKVTLGDYILNSDLEGIPSETFGVDEVKVHPKFRFTPQADRFDVAVLLLDRPVEYKFNMRPICLPEKGTDFLGSIGYAAGWGALEPGSKLRPKILQFVPVPIINNQMCEGWHRRRGINIVIFDEMVCAGYEYGGRDSCQGDSGGPLMINYFGIWYLVGIVSAGYSCAKQFQPGIYHRVSSTSDWISTNLY</sequence>
<accession>A0A8T0FIT3</accession>
<keyword evidence="2" id="KW-0378">Hydrolase</keyword>
<dbReference type="PANTHER" id="PTHR24252">
    <property type="entry name" value="ACROSIN-RELATED"/>
    <property type="match status" value="1"/>
</dbReference>
<evidence type="ECO:0000313" key="5">
    <source>
        <dbReference type="Proteomes" id="UP000807504"/>
    </source>
</evidence>
<reference evidence="4" key="1">
    <citation type="journal article" date="2020" name="bioRxiv">
        <title>Chromosome-level reference genome of the European wasp spider Argiope bruennichi: a resource for studies on range expansion and evolutionary adaptation.</title>
        <authorList>
            <person name="Sheffer M.M."/>
            <person name="Hoppe A."/>
            <person name="Krehenwinkel H."/>
            <person name="Uhl G."/>
            <person name="Kuss A.W."/>
            <person name="Jensen L."/>
            <person name="Jensen C."/>
            <person name="Gillespie R.G."/>
            <person name="Hoff K.J."/>
            <person name="Prost S."/>
        </authorList>
    </citation>
    <scope>NUCLEOTIDE SEQUENCE</scope>
</reference>
<evidence type="ECO:0000259" key="3">
    <source>
        <dbReference type="PROSITE" id="PS50240"/>
    </source>
</evidence>
<keyword evidence="1" id="KW-1015">Disulfide bond</keyword>
<dbReference type="SMART" id="SM00020">
    <property type="entry name" value="Tryp_SPc"/>
    <property type="match status" value="1"/>
</dbReference>
<dbReference type="PANTHER" id="PTHR24252:SF7">
    <property type="entry name" value="HYALIN"/>
    <property type="match status" value="1"/>
</dbReference>
<organism evidence="4 5">
    <name type="scientific">Argiope bruennichi</name>
    <name type="common">Wasp spider</name>
    <name type="synonym">Aranea bruennichi</name>
    <dbReference type="NCBI Taxonomy" id="94029"/>
    <lineage>
        <taxon>Eukaryota</taxon>
        <taxon>Metazoa</taxon>
        <taxon>Ecdysozoa</taxon>
        <taxon>Arthropoda</taxon>
        <taxon>Chelicerata</taxon>
        <taxon>Arachnida</taxon>
        <taxon>Araneae</taxon>
        <taxon>Araneomorphae</taxon>
        <taxon>Entelegynae</taxon>
        <taxon>Araneoidea</taxon>
        <taxon>Araneidae</taxon>
        <taxon>Argiope</taxon>
    </lineage>
</organism>
<keyword evidence="2" id="KW-0720">Serine protease</keyword>
<keyword evidence="2" id="KW-0645">Protease</keyword>
<dbReference type="InterPro" id="IPR009003">
    <property type="entry name" value="Peptidase_S1_PA"/>
</dbReference>
<reference evidence="4" key="2">
    <citation type="submission" date="2020-06" db="EMBL/GenBank/DDBJ databases">
        <authorList>
            <person name="Sheffer M."/>
        </authorList>
    </citation>
    <scope>NUCLEOTIDE SEQUENCE</scope>
</reference>
<dbReference type="FunFam" id="2.40.10.10:FF:000072">
    <property type="entry name" value="CLIP-domain serine protease"/>
    <property type="match status" value="1"/>
</dbReference>
<feature type="domain" description="Peptidase S1" evidence="3">
    <location>
        <begin position="164"/>
        <end position="404"/>
    </location>
</feature>
<protein>
    <submittedName>
        <fullName evidence="4">Serine proteinase stubble like protein</fullName>
    </submittedName>
</protein>
<dbReference type="PROSITE" id="PS00135">
    <property type="entry name" value="TRYPSIN_SER"/>
    <property type="match status" value="1"/>
</dbReference>
<comment type="caution">
    <text evidence="4">The sequence shown here is derived from an EMBL/GenBank/DDBJ whole genome shotgun (WGS) entry which is preliminary data.</text>
</comment>
<dbReference type="SUPFAM" id="SSF50494">
    <property type="entry name" value="Trypsin-like serine proteases"/>
    <property type="match status" value="1"/>
</dbReference>
<dbReference type="InterPro" id="IPR018114">
    <property type="entry name" value="TRYPSIN_HIS"/>
</dbReference>
<keyword evidence="5" id="KW-1185">Reference proteome</keyword>
<dbReference type="InterPro" id="IPR043504">
    <property type="entry name" value="Peptidase_S1_PA_chymotrypsin"/>
</dbReference>
<dbReference type="InterPro" id="IPR033116">
    <property type="entry name" value="TRYPSIN_SER"/>
</dbReference>
<gene>
    <name evidence="4" type="ORF">HNY73_005847</name>
</gene>
<dbReference type="PRINTS" id="PR00722">
    <property type="entry name" value="CHYMOTRYPSIN"/>
</dbReference>
<dbReference type="GO" id="GO:0006508">
    <property type="term" value="P:proteolysis"/>
    <property type="evidence" value="ECO:0007669"/>
    <property type="project" value="UniProtKB-KW"/>
</dbReference>
<dbReference type="Gene3D" id="2.40.10.10">
    <property type="entry name" value="Trypsin-like serine proteases"/>
    <property type="match status" value="1"/>
</dbReference>
<dbReference type="AlphaFoldDB" id="A0A8T0FIT3"/>
<dbReference type="Pfam" id="PF00089">
    <property type="entry name" value="Trypsin"/>
    <property type="match status" value="1"/>
</dbReference>